<feature type="domain" description="Metallo-beta-lactamase" evidence="4">
    <location>
        <begin position="36"/>
        <end position="227"/>
    </location>
</feature>
<dbReference type="SUPFAM" id="SSF56281">
    <property type="entry name" value="Metallo-hydrolase/oxidoreductase"/>
    <property type="match status" value="1"/>
</dbReference>
<comment type="catalytic activity">
    <reaction evidence="1">
        <text>3',5'-cyclic CMP + H2O = CMP + H(+)</text>
        <dbReference type="Rhea" id="RHEA:72675"/>
        <dbReference type="ChEBI" id="CHEBI:15377"/>
        <dbReference type="ChEBI" id="CHEBI:15378"/>
        <dbReference type="ChEBI" id="CHEBI:58003"/>
        <dbReference type="ChEBI" id="CHEBI:60377"/>
    </reaction>
    <physiologicalReaction direction="left-to-right" evidence="1">
        <dbReference type="Rhea" id="RHEA:72676"/>
    </physiologicalReaction>
</comment>
<gene>
    <name evidence="5" type="ORF">J34TS1_00110</name>
</gene>
<evidence type="ECO:0000256" key="2">
    <source>
        <dbReference type="ARBA" id="ARBA00034301"/>
    </source>
</evidence>
<dbReference type="Pfam" id="PF00753">
    <property type="entry name" value="Lactamase_B"/>
    <property type="match status" value="1"/>
</dbReference>
<dbReference type="PANTHER" id="PTHR42951">
    <property type="entry name" value="METALLO-BETA-LACTAMASE DOMAIN-CONTAINING"/>
    <property type="match status" value="1"/>
</dbReference>
<name>A0A919Y5E0_9BACL</name>
<evidence type="ECO:0000259" key="4">
    <source>
        <dbReference type="SMART" id="SM00849"/>
    </source>
</evidence>
<dbReference type="RefSeq" id="WP_212976477.1">
    <property type="nucleotide sequence ID" value="NZ_AP025343.1"/>
</dbReference>
<accession>A0A919Y5E0</accession>
<sequence>MQQNNPHPIIIDDAWFTVSKLDESSFAISEYGHWEKVHSYLLIGEERAALIDTGLGIDNMRRMTDQLTDLPIMVLTTHVHADHIGSHGQYDEIYVHEAEEDWLVNGIKKLSIEQIRKDISRDITRPVPASFHPSTYTPYQGKPTGLLRDGDEIELGSRKLVIYHTPGHSPGHIAVHDTSRGYLFTGDLLYDETPVYAFYPTTSPGDLVNSLERITGIAGVGKIYGGHNRLGLDPVLLDVVKEAVKELREKNLVRFGTGIHRFNGFSVQF</sequence>
<dbReference type="InterPro" id="IPR050855">
    <property type="entry name" value="NDM-1-like"/>
</dbReference>
<dbReference type="Proteomes" id="UP000682811">
    <property type="component" value="Unassembled WGS sequence"/>
</dbReference>
<dbReference type="InterPro" id="IPR036866">
    <property type="entry name" value="RibonucZ/Hydroxyglut_hydro"/>
</dbReference>
<dbReference type="InterPro" id="IPR001279">
    <property type="entry name" value="Metallo-B-lactamas"/>
</dbReference>
<evidence type="ECO:0000256" key="3">
    <source>
        <dbReference type="ARBA" id="ARBA00048505"/>
    </source>
</evidence>
<dbReference type="PANTHER" id="PTHR42951:SF4">
    <property type="entry name" value="ACYL-COENZYME A THIOESTERASE MBLAC2"/>
    <property type="match status" value="1"/>
</dbReference>
<reference evidence="5 6" key="1">
    <citation type="submission" date="2021-03" db="EMBL/GenBank/DDBJ databases">
        <title>Antimicrobial resistance genes in bacteria isolated from Japanese honey, and their potential for conferring macrolide and lincosamide resistance in the American foulbrood pathogen Paenibacillus larvae.</title>
        <authorList>
            <person name="Okamoto M."/>
            <person name="Kumagai M."/>
            <person name="Kanamori H."/>
            <person name="Takamatsu D."/>
        </authorList>
    </citation>
    <scope>NUCLEOTIDE SEQUENCE [LARGE SCALE GENOMIC DNA]</scope>
    <source>
        <strain evidence="5 6">J34TS1</strain>
    </source>
</reference>
<evidence type="ECO:0000256" key="1">
    <source>
        <dbReference type="ARBA" id="ARBA00034221"/>
    </source>
</evidence>
<proteinExistence type="predicted"/>
<evidence type="ECO:0000313" key="5">
    <source>
        <dbReference type="EMBL" id="GIO45246.1"/>
    </source>
</evidence>
<protein>
    <submittedName>
        <fullName evidence="5">MBL fold metallo-hydrolase</fullName>
    </submittedName>
</protein>
<dbReference type="Gene3D" id="3.60.15.10">
    <property type="entry name" value="Ribonuclease Z/Hydroxyacylglutathione hydrolase-like"/>
    <property type="match status" value="1"/>
</dbReference>
<dbReference type="EMBL" id="BORT01000001">
    <property type="protein sequence ID" value="GIO45246.1"/>
    <property type="molecule type" value="Genomic_DNA"/>
</dbReference>
<comment type="catalytic activity">
    <reaction evidence="3">
        <text>3',5'-cyclic UMP + H2O = UMP + H(+)</text>
        <dbReference type="Rhea" id="RHEA:70575"/>
        <dbReference type="ChEBI" id="CHEBI:15377"/>
        <dbReference type="ChEBI" id="CHEBI:15378"/>
        <dbReference type="ChEBI" id="CHEBI:57865"/>
        <dbReference type="ChEBI" id="CHEBI:184387"/>
    </reaction>
    <physiologicalReaction direction="left-to-right" evidence="3">
        <dbReference type="Rhea" id="RHEA:70576"/>
    </physiologicalReaction>
</comment>
<organism evidence="5 6">
    <name type="scientific">Paenibacillus azoreducens</name>
    <dbReference type="NCBI Taxonomy" id="116718"/>
    <lineage>
        <taxon>Bacteria</taxon>
        <taxon>Bacillati</taxon>
        <taxon>Bacillota</taxon>
        <taxon>Bacilli</taxon>
        <taxon>Bacillales</taxon>
        <taxon>Paenibacillaceae</taxon>
        <taxon>Paenibacillus</taxon>
    </lineage>
</organism>
<evidence type="ECO:0000313" key="6">
    <source>
        <dbReference type="Proteomes" id="UP000682811"/>
    </source>
</evidence>
<comment type="function">
    <text evidence="2">Counteracts the endogenous Pycsar antiviral defense system. Phosphodiesterase that enables metal-dependent hydrolysis of host cyclic nucleotide Pycsar defense signals such as cCMP and cUMP.</text>
</comment>
<dbReference type="AlphaFoldDB" id="A0A919Y5E0"/>
<keyword evidence="6" id="KW-1185">Reference proteome</keyword>
<comment type="caution">
    <text evidence="5">The sequence shown here is derived from an EMBL/GenBank/DDBJ whole genome shotgun (WGS) entry which is preliminary data.</text>
</comment>
<dbReference type="SMART" id="SM00849">
    <property type="entry name" value="Lactamase_B"/>
    <property type="match status" value="1"/>
</dbReference>